<dbReference type="InterPro" id="IPR036590">
    <property type="entry name" value="SRAP-like"/>
</dbReference>
<accession>A0A975G3R2</accession>
<evidence type="ECO:0000313" key="9">
    <source>
        <dbReference type="EMBL" id="QUD90583.1"/>
    </source>
</evidence>
<keyword evidence="2 8" id="KW-0645">Protease</keyword>
<evidence type="ECO:0000256" key="2">
    <source>
        <dbReference type="ARBA" id="ARBA00022670"/>
    </source>
</evidence>
<dbReference type="GO" id="GO:0003697">
    <property type="term" value="F:single-stranded DNA binding"/>
    <property type="evidence" value="ECO:0007669"/>
    <property type="project" value="InterPro"/>
</dbReference>
<evidence type="ECO:0000256" key="6">
    <source>
        <dbReference type="ARBA" id="ARBA00023125"/>
    </source>
</evidence>
<dbReference type="RefSeq" id="WP_211940633.1">
    <property type="nucleotide sequence ID" value="NZ_CP073078.1"/>
</dbReference>
<dbReference type="EC" id="3.4.-.-" evidence="8"/>
<dbReference type="Proteomes" id="UP000676409">
    <property type="component" value="Chromosome"/>
</dbReference>
<keyword evidence="3" id="KW-0227">DNA damage</keyword>
<proteinExistence type="inferred from homology"/>
<sequence length="270" mass="30676">MLALSLAEGQGLAGCTRLRSAGLDVSENRSDPRRAMCNEYQLRLNFGADWWETAGKVKVPFHWRAASSNRPLNRPFKPTNRAPMLRAIDPANPSAGLEGLETRWWLVPFFHKGPVSGWKSMCTNAKIETVDTTPAFRDAYKRRRALIPITSFIEYDEPPGWRKGDPKRRWEVTWEPQDEFDRVRYFAGLWDRSNPSDMTEPLESFAFVTGPPGPEVGAVHDRQPAVLTLEQGLEWLRLDGPGKDMLVTETPAGIYQLTERAREMDFEAKA</sequence>
<dbReference type="GO" id="GO:0006508">
    <property type="term" value="P:proteolysis"/>
    <property type="evidence" value="ECO:0007669"/>
    <property type="project" value="UniProtKB-KW"/>
</dbReference>
<dbReference type="GO" id="GO:0016829">
    <property type="term" value="F:lyase activity"/>
    <property type="evidence" value="ECO:0007669"/>
    <property type="project" value="UniProtKB-KW"/>
</dbReference>
<reference evidence="9" key="1">
    <citation type="submission" date="2021-04" db="EMBL/GenBank/DDBJ databases">
        <title>The complete genome sequence of Caulobacter sp. S6.</title>
        <authorList>
            <person name="Tang Y."/>
            <person name="Ouyang W."/>
            <person name="Liu Q."/>
            <person name="Huang B."/>
            <person name="Guo Z."/>
            <person name="Lei P."/>
        </authorList>
    </citation>
    <scope>NUCLEOTIDE SEQUENCE</scope>
    <source>
        <strain evidence="9">S6</strain>
    </source>
</reference>
<dbReference type="KEGG" id="caul:KCG34_12280"/>
<evidence type="ECO:0000313" key="10">
    <source>
        <dbReference type="Proteomes" id="UP000676409"/>
    </source>
</evidence>
<comment type="similarity">
    <text evidence="1 8">Belongs to the SOS response-associated peptidase family.</text>
</comment>
<evidence type="ECO:0000256" key="3">
    <source>
        <dbReference type="ARBA" id="ARBA00022763"/>
    </source>
</evidence>
<evidence type="ECO:0000256" key="8">
    <source>
        <dbReference type="RuleBase" id="RU364100"/>
    </source>
</evidence>
<organism evidence="9 10">
    <name type="scientific">Phenylobacterium montanum</name>
    <dbReference type="NCBI Taxonomy" id="2823693"/>
    <lineage>
        <taxon>Bacteria</taxon>
        <taxon>Pseudomonadati</taxon>
        <taxon>Pseudomonadota</taxon>
        <taxon>Alphaproteobacteria</taxon>
        <taxon>Caulobacterales</taxon>
        <taxon>Caulobacteraceae</taxon>
        <taxon>Phenylobacterium</taxon>
    </lineage>
</organism>
<dbReference type="AlphaFoldDB" id="A0A975G3R2"/>
<protein>
    <recommendedName>
        <fullName evidence="8">Abasic site processing protein</fullName>
        <ecNumber evidence="8">3.4.-.-</ecNumber>
    </recommendedName>
</protein>
<dbReference type="EMBL" id="CP073078">
    <property type="protein sequence ID" value="QUD90583.1"/>
    <property type="molecule type" value="Genomic_DNA"/>
</dbReference>
<keyword evidence="6" id="KW-0238">DNA-binding</keyword>
<evidence type="ECO:0000256" key="1">
    <source>
        <dbReference type="ARBA" id="ARBA00008136"/>
    </source>
</evidence>
<keyword evidence="7" id="KW-0456">Lyase</keyword>
<dbReference type="PANTHER" id="PTHR13604">
    <property type="entry name" value="DC12-RELATED"/>
    <property type="match status" value="1"/>
</dbReference>
<name>A0A975G3R2_9CAUL</name>
<evidence type="ECO:0000256" key="7">
    <source>
        <dbReference type="ARBA" id="ARBA00023239"/>
    </source>
</evidence>
<evidence type="ECO:0000256" key="4">
    <source>
        <dbReference type="ARBA" id="ARBA00022801"/>
    </source>
</evidence>
<dbReference type="Pfam" id="PF02586">
    <property type="entry name" value="SRAP"/>
    <property type="match status" value="1"/>
</dbReference>
<dbReference type="GO" id="GO:0008233">
    <property type="term" value="F:peptidase activity"/>
    <property type="evidence" value="ECO:0007669"/>
    <property type="project" value="UniProtKB-KW"/>
</dbReference>
<evidence type="ECO:0000256" key="5">
    <source>
        <dbReference type="ARBA" id="ARBA00023124"/>
    </source>
</evidence>
<keyword evidence="4 8" id="KW-0378">Hydrolase</keyword>
<dbReference type="InterPro" id="IPR003738">
    <property type="entry name" value="SRAP"/>
</dbReference>
<dbReference type="Gene3D" id="3.90.1680.10">
    <property type="entry name" value="SOS response associated peptidase-like"/>
    <property type="match status" value="1"/>
</dbReference>
<dbReference type="PANTHER" id="PTHR13604:SF0">
    <property type="entry name" value="ABASIC SITE PROCESSING PROTEIN HMCES"/>
    <property type="match status" value="1"/>
</dbReference>
<keyword evidence="10" id="KW-1185">Reference proteome</keyword>
<keyword evidence="5" id="KW-0190">Covalent protein-DNA linkage</keyword>
<gene>
    <name evidence="9" type="ORF">KCG34_12280</name>
</gene>
<dbReference type="SUPFAM" id="SSF143081">
    <property type="entry name" value="BB1717-like"/>
    <property type="match status" value="1"/>
</dbReference>
<dbReference type="GO" id="GO:0106300">
    <property type="term" value="P:protein-DNA covalent cross-linking repair"/>
    <property type="evidence" value="ECO:0007669"/>
    <property type="project" value="InterPro"/>
</dbReference>